<protein>
    <submittedName>
        <fullName evidence="2">Uncharacterized protein</fullName>
    </submittedName>
</protein>
<sequence>MIQSLNFAKLLQMRALFWPYTARSLLMVHYIAPLSLLTAQAKRRRGIACILTALLLAPVAIGDKGFPFAGV</sequence>
<dbReference type="AlphaFoldDB" id="A0A5P9XVC0"/>
<keyword evidence="1" id="KW-1133">Transmembrane helix</keyword>
<accession>A0A5P9XVC0</accession>
<proteinExistence type="predicted"/>
<organism evidence="2 3">
    <name type="scientific">Acidithiobacillus thiooxidans ATCC 19377</name>
    <dbReference type="NCBI Taxonomy" id="637390"/>
    <lineage>
        <taxon>Bacteria</taxon>
        <taxon>Pseudomonadati</taxon>
        <taxon>Pseudomonadota</taxon>
        <taxon>Acidithiobacillia</taxon>
        <taxon>Acidithiobacillales</taxon>
        <taxon>Acidithiobacillaceae</taxon>
        <taxon>Acidithiobacillus</taxon>
    </lineage>
</organism>
<dbReference type="EMBL" id="CP045571">
    <property type="protein sequence ID" value="QFX97176.1"/>
    <property type="molecule type" value="Genomic_DNA"/>
</dbReference>
<keyword evidence="1" id="KW-0472">Membrane</keyword>
<name>A0A5P9XVC0_ACITH</name>
<feature type="transmembrane region" description="Helical" evidence="1">
    <location>
        <begin position="20"/>
        <end position="39"/>
    </location>
</feature>
<evidence type="ECO:0000313" key="3">
    <source>
        <dbReference type="Proteomes" id="UP000363590"/>
    </source>
</evidence>
<dbReference type="KEGG" id="atx:GCD22_03062"/>
<keyword evidence="1" id="KW-0812">Transmembrane</keyword>
<dbReference type="Proteomes" id="UP000363590">
    <property type="component" value="Chromosome"/>
</dbReference>
<feature type="transmembrane region" description="Helical" evidence="1">
    <location>
        <begin position="46"/>
        <end position="62"/>
    </location>
</feature>
<evidence type="ECO:0000256" key="1">
    <source>
        <dbReference type="SAM" id="Phobius"/>
    </source>
</evidence>
<gene>
    <name evidence="2" type="ORF">GCD22_03062</name>
</gene>
<evidence type="ECO:0000313" key="2">
    <source>
        <dbReference type="EMBL" id="QFX97176.1"/>
    </source>
</evidence>
<reference evidence="2 3" key="1">
    <citation type="submission" date="2019-10" db="EMBL/GenBank/DDBJ databases">
        <authorList>
            <person name="Wang R."/>
        </authorList>
    </citation>
    <scope>NUCLEOTIDE SEQUENCE [LARGE SCALE GENOMIC DNA]</scope>
    <source>
        <strain evidence="2 3">ATCC 19377</strain>
    </source>
</reference>